<dbReference type="OrthoDB" id="69486at2157"/>
<dbReference type="RefSeq" id="WP_052368501.1">
    <property type="nucleotide sequence ID" value="NZ_JMIY01000001.1"/>
</dbReference>
<keyword evidence="2" id="KW-1185">Reference proteome</keyword>
<accession>A0A062V271</accession>
<evidence type="ECO:0000313" key="2">
    <source>
        <dbReference type="Proteomes" id="UP000027153"/>
    </source>
</evidence>
<organism evidence="1 2">
    <name type="scientific">Candidatus Methanoperedens nitratireducens</name>
    <dbReference type="NCBI Taxonomy" id="1392998"/>
    <lineage>
        <taxon>Archaea</taxon>
        <taxon>Methanobacteriati</taxon>
        <taxon>Methanobacteriota</taxon>
        <taxon>Stenosarchaea group</taxon>
        <taxon>Methanomicrobia</taxon>
        <taxon>Methanosarcinales</taxon>
        <taxon>ANME-2 cluster</taxon>
        <taxon>Candidatus Methanoperedentaceae</taxon>
        <taxon>Candidatus Methanoperedens</taxon>
    </lineage>
</organism>
<name>A0A062V271_9EURY</name>
<dbReference type="EMBL" id="JMIY01000001">
    <property type="protein sequence ID" value="KCZ73216.1"/>
    <property type="molecule type" value="Genomic_DNA"/>
</dbReference>
<dbReference type="AlphaFoldDB" id="A0A062V271"/>
<sequence length="513" mass="59004">MEIKLPILNDVWMDNAVETLYRILRETQNSSFSVKIDNNSLIITVTDFDKFKESVGIAVKNRRSNLIAINEDKNLGEKKEVKKDYILIQEGAKVSGKVAFKEELYNEKSTAETIKEIFDLISKEGTRNCIICGRQFFKPMKKLQQAAYPFVTKIKSLSGVRSYKDGEVYSFKEYFEDLCPTCYLTGISEWLDDGIIYRTVPGEKSTLFLPRFNSLEGLAKFKDSYRSLLNKSSRYRNIRVKEGSEETENPSGSFSTLLCFYEKFFFGVDKKEVIGKSWAMMEVPFGAVKNIKLNVIDLTESILLIIKELSEDKISIYKGIITEIFFFYDNTKGAPVDWDLTGEIRENLSESILRDDFRSFAKNLLPRKGGHVGYSNDTRLNLEYLIYIWRLKGMGLDEENLKIIKSAGRTIAAASKNHRNLLYKLDKAKDKNALLDALRQISRRIAGLKVEEKDKFRGFIYPPALEDIVLLLERHESDSKFIEDLKNTLVIFSCVEFSRLDYIGEKKEGVVNE</sequence>
<comment type="caution">
    <text evidence="1">The sequence shown here is derived from an EMBL/GenBank/DDBJ whole genome shotgun (WGS) entry which is preliminary data.</text>
</comment>
<evidence type="ECO:0000313" key="1">
    <source>
        <dbReference type="EMBL" id="KCZ73216.1"/>
    </source>
</evidence>
<dbReference type="Proteomes" id="UP000027153">
    <property type="component" value="Unassembled WGS sequence"/>
</dbReference>
<reference evidence="1 2" key="1">
    <citation type="journal article" date="2013" name="Nature">
        <title>Anaerobic oxidation of methane coupled to nitrate reduction in a novel archaeal lineage.</title>
        <authorList>
            <person name="Haroon M.F."/>
            <person name="Hu S."/>
            <person name="Shi Y."/>
            <person name="Imelfort M."/>
            <person name="Keller J."/>
            <person name="Hugenholtz P."/>
            <person name="Yuan Z."/>
            <person name="Tyson G.W."/>
        </authorList>
    </citation>
    <scope>NUCLEOTIDE SEQUENCE [LARGE SCALE GENOMIC DNA]</scope>
    <source>
        <strain evidence="1 2">ANME-2d</strain>
    </source>
</reference>
<proteinExistence type="predicted"/>
<protein>
    <submittedName>
        <fullName evidence="1">Uncharacterized protein</fullName>
    </submittedName>
</protein>
<gene>
    <name evidence="1" type="ORF">ANME2D_00276</name>
</gene>